<dbReference type="Proteomes" id="UP000664521">
    <property type="component" value="Unassembled WGS sequence"/>
</dbReference>
<comment type="similarity">
    <text evidence="2">Belongs to the ABC transporter superfamily. ABCF family. EF3 subfamily.</text>
</comment>
<protein>
    <recommendedName>
        <fullName evidence="8">ABC transporter domain-containing protein</fullName>
    </recommendedName>
</protein>
<evidence type="ECO:0000256" key="6">
    <source>
        <dbReference type="ARBA" id="ARBA00022741"/>
    </source>
</evidence>
<dbReference type="SUPFAM" id="SSF48371">
    <property type="entry name" value="ARM repeat"/>
    <property type="match status" value="1"/>
</dbReference>
<dbReference type="Pfam" id="PF24987">
    <property type="entry name" value="HEAT_EF3_N"/>
    <property type="match status" value="1"/>
</dbReference>
<evidence type="ECO:0000313" key="10">
    <source>
        <dbReference type="Proteomes" id="UP000664521"/>
    </source>
</evidence>
<dbReference type="PROSITE" id="PS00211">
    <property type="entry name" value="ABC_TRANSPORTER_1"/>
    <property type="match status" value="2"/>
</dbReference>
<dbReference type="InterPro" id="IPR047038">
    <property type="entry name" value="eEF3_chromodomain-like_sf"/>
</dbReference>
<name>A0A8H3ERJ8_9LECA</name>
<dbReference type="GO" id="GO:0006412">
    <property type="term" value="P:translation"/>
    <property type="evidence" value="ECO:0007669"/>
    <property type="project" value="UniProtKB-ARBA"/>
</dbReference>
<dbReference type="Pfam" id="PF24984">
    <property type="entry name" value="HEAT_EF3_GNC1"/>
    <property type="match status" value="1"/>
</dbReference>
<dbReference type="CDD" id="cd18626">
    <property type="entry name" value="CD_eEF3"/>
    <property type="match status" value="1"/>
</dbReference>
<dbReference type="GO" id="GO:0005524">
    <property type="term" value="F:ATP binding"/>
    <property type="evidence" value="ECO:0007669"/>
    <property type="project" value="UniProtKB-KW"/>
</dbReference>
<dbReference type="PANTHER" id="PTHR19211">
    <property type="entry name" value="ATP-BINDING TRANSPORT PROTEIN-RELATED"/>
    <property type="match status" value="1"/>
</dbReference>
<evidence type="ECO:0000256" key="2">
    <source>
        <dbReference type="ARBA" id="ARBA00011054"/>
    </source>
</evidence>
<dbReference type="InterPro" id="IPR016197">
    <property type="entry name" value="Chromo-like_dom_sf"/>
</dbReference>
<dbReference type="InterPro" id="IPR015688">
    <property type="entry name" value="eEF3_ABC2_chromodomain-like"/>
</dbReference>
<evidence type="ECO:0000259" key="8">
    <source>
        <dbReference type="PROSITE" id="PS50893"/>
    </source>
</evidence>
<comment type="subcellular location">
    <subcellularLocation>
        <location evidence="1">Cytoplasm</location>
    </subcellularLocation>
</comment>
<dbReference type="SUPFAM" id="SSF52540">
    <property type="entry name" value="P-loop containing nucleoside triphosphate hydrolases"/>
    <property type="match status" value="2"/>
</dbReference>
<reference evidence="9" key="1">
    <citation type="submission" date="2021-03" db="EMBL/GenBank/DDBJ databases">
        <authorList>
            <person name="Tagirdzhanova G."/>
        </authorList>
    </citation>
    <scope>NUCLEOTIDE SEQUENCE</scope>
</reference>
<dbReference type="FunFam" id="3.40.50.300:FF:000193">
    <property type="entry name" value="Probable Elongation factor 3"/>
    <property type="match status" value="1"/>
</dbReference>
<dbReference type="InterPro" id="IPR011989">
    <property type="entry name" value="ARM-like"/>
</dbReference>
<evidence type="ECO:0000313" key="9">
    <source>
        <dbReference type="EMBL" id="CAF9912116.1"/>
    </source>
</evidence>
<dbReference type="FunFam" id="1.25.10.10:FF:000076">
    <property type="entry name" value="Elongation factor 3"/>
    <property type="match status" value="1"/>
</dbReference>
<dbReference type="SUPFAM" id="SSF54160">
    <property type="entry name" value="Chromo domain-like"/>
    <property type="match status" value="1"/>
</dbReference>
<dbReference type="InterPro" id="IPR016024">
    <property type="entry name" value="ARM-type_fold"/>
</dbReference>
<organism evidence="9 10">
    <name type="scientific">Heterodermia speciosa</name>
    <dbReference type="NCBI Taxonomy" id="116794"/>
    <lineage>
        <taxon>Eukaryota</taxon>
        <taxon>Fungi</taxon>
        <taxon>Dikarya</taxon>
        <taxon>Ascomycota</taxon>
        <taxon>Pezizomycotina</taxon>
        <taxon>Lecanoromycetes</taxon>
        <taxon>OSLEUM clade</taxon>
        <taxon>Lecanoromycetidae</taxon>
        <taxon>Caliciales</taxon>
        <taxon>Physciaceae</taxon>
        <taxon>Heterodermia</taxon>
    </lineage>
</organism>
<dbReference type="PROSITE" id="PS50893">
    <property type="entry name" value="ABC_TRANSPORTER_2"/>
    <property type="match status" value="2"/>
</dbReference>
<sequence length="1132" mass="124129">MLVKSSIPSDVPPTQEEVSSLLDTIFNAKTSQASVDAAYALTTLLLNSIGFRGLEVYGVLGAIRKGAADKKEGARRESAMNLLGALFERIPPAQPIAEVLFLLQDGGIVTFALDALADKGSQVRESAQYALDALFTNLTPECLVVGLLPLLCRYLGKRTGKWQGVVGAYDMIGRTADKAKMGVGSKEEERTKDLLRESMGKKLAGLIPVVEAGMHDLKAEVGKQAVRTMTSLTTLLSNDDVAPRIPLLIKTMQNPSTETLQKAIHALSQTTFVAIVTSPVLALLTPLLERSLNTPSTSQEVLRQTVVVVENLTKLVHDPVEARTFLPKLKPGVQGVKDRASLPEVRELATRALNVIKKAMGDDDGNLASGQIAPTTIDEVLRVLEKEVKVHGGLSGQPGDGPIWTLTKEYISEMVKEDVNLREFSRINLCCGRYLRQLLKDDSAESISSAVQKYFIDEDHRKFGQPIKIDTGEVEIVNTDFSLAYGGMLLLSHTNITLHKGHRYGLCGRNGAGKSTLMRSIAEGKLEGFPSKDELKTCFVEHNQGEDADLSILEFTAKDPELAASGRERISEVLSEVGFTAGPGGRQEEKVGSLSGGWKMKLALARAMLMSADVLLLDEPTNHLDVGNVKWLEEYLKSHTEITSLIVSHDSGFLDNVCTDIYHYEGKKLVCYSGNLAAFVRKKPEAKSYYTLSASQVQFRFPNPGLLTGVKSSTKAIIRMSNCTYTYPGASKPSLQDVTCSLTLSSRTAIIGANGAGKSTLIKLLTGETIPQDGRVEKHPNLRIGYIKQHALEHVEMHMEKTPNQYLQWRYANGDDREVLMKQTRVLTPEDKAQMEKFVDLGDGKGGRRIENLMGRQKWKKSFQYEVKWVNMLPKHNSQISRETLLELGFDKLVQEFDDHEASREGLGFRELAPKVIAKHFEDIGLDPDIANHNEISGLSGGQKVKVVLAGAMWNNPHLLVLDEPTNYLDRDSLGGLAVAIRDYRGGVVMISHNEEFVGALCPEQWHVADGRLTQKGHLAVALGAFEDSRPGSSAASSSAVSSASVSAVNSGAEDGGELKFKSRKKKTKLTRAQVKEREVRRRLRHIEWLNSPKVSLLLGFLLPLKSVRILVTDVLVVLKGTPHPPDTDDEK</sequence>
<dbReference type="FunFam" id="2.40.50.990:FF:000002">
    <property type="entry name" value="mRNA export factor elf1"/>
    <property type="match status" value="1"/>
</dbReference>
<dbReference type="InterPro" id="IPR027417">
    <property type="entry name" value="P-loop_NTPase"/>
</dbReference>
<keyword evidence="6" id="KW-0547">Nucleotide-binding</keyword>
<accession>A0A8H3ERJ8</accession>
<dbReference type="Pfam" id="PF00005">
    <property type="entry name" value="ABC_tran"/>
    <property type="match status" value="2"/>
</dbReference>
<dbReference type="OrthoDB" id="2110130at2759"/>
<evidence type="ECO:0000256" key="1">
    <source>
        <dbReference type="ARBA" id="ARBA00004496"/>
    </source>
</evidence>
<feature type="domain" description="ABC transporter" evidence="8">
    <location>
        <begin position="474"/>
        <end position="691"/>
    </location>
</feature>
<dbReference type="InterPro" id="IPR050611">
    <property type="entry name" value="ABCF"/>
</dbReference>
<evidence type="ECO:0000256" key="5">
    <source>
        <dbReference type="ARBA" id="ARBA00022737"/>
    </source>
</evidence>
<gene>
    <name evidence="9" type="ORF">HETSPECPRED_000837</name>
</gene>
<dbReference type="GO" id="GO:0016887">
    <property type="term" value="F:ATP hydrolysis activity"/>
    <property type="evidence" value="ECO:0007669"/>
    <property type="project" value="InterPro"/>
</dbReference>
<evidence type="ECO:0000256" key="3">
    <source>
        <dbReference type="ARBA" id="ARBA00011353"/>
    </source>
</evidence>
<keyword evidence="10" id="KW-1185">Reference proteome</keyword>
<evidence type="ECO:0000256" key="4">
    <source>
        <dbReference type="ARBA" id="ARBA00022490"/>
    </source>
</evidence>
<dbReference type="Gene3D" id="3.40.50.300">
    <property type="entry name" value="P-loop containing nucleotide triphosphate hydrolases"/>
    <property type="match status" value="2"/>
</dbReference>
<comment type="caution">
    <text evidence="9">The sequence shown here is derived from an EMBL/GenBank/DDBJ whole genome shotgun (WGS) entry which is preliminary data.</text>
</comment>
<dbReference type="CDD" id="cd03221">
    <property type="entry name" value="ABCF_EF-3"/>
    <property type="match status" value="1"/>
</dbReference>
<comment type="subunit">
    <text evidence="3">Component of the NuA4 histone acetyltransferase complex.</text>
</comment>
<keyword evidence="5" id="KW-0677">Repeat</keyword>
<dbReference type="GO" id="GO:0006338">
    <property type="term" value="P:chromatin remodeling"/>
    <property type="evidence" value="ECO:0007669"/>
    <property type="project" value="UniProtKB-ARBA"/>
</dbReference>
<dbReference type="InterPro" id="IPR003593">
    <property type="entry name" value="AAA+_ATPase"/>
</dbReference>
<keyword evidence="4" id="KW-0963">Cytoplasm</keyword>
<proteinExistence type="inferred from homology"/>
<dbReference type="Gene3D" id="1.25.10.10">
    <property type="entry name" value="Leucine-rich Repeat Variant"/>
    <property type="match status" value="1"/>
</dbReference>
<dbReference type="EMBL" id="CAJPDS010000011">
    <property type="protein sequence ID" value="CAF9912116.1"/>
    <property type="molecule type" value="Genomic_DNA"/>
</dbReference>
<dbReference type="InterPro" id="IPR000953">
    <property type="entry name" value="Chromo/chromo_shadow_dom"/>
</dbReference>
<dbReference type="SMART" id="SM00382">
    <property type="entry name" value="AAA"/>
    <property type="match status" value="2"/>
</dbReference>
<dbReference type="InterPro" id="IPR003439">
    <property type="entry name" value="ABC_transporter-like_ATP-bd"/>
</dbReference>
<feature type="domain" description="ABC transporter" evidence="8">
    <location>
        <begin position="718"/>
        <end position="1035"/>
    </location>
</feature>
<evidence type="ECO:0000256" key="7">
    <source>
        <dbReference type="ARBA" id="ARBA00022840"/>
    </source>
</evidence>
<dbReference type="Gene3D" id="2.40.50.990">
    <property type="match status" value="1"/>
</dbReference>
<dbReference type="SMART" id="SM00298">
    <property type="entry name" value="CHROMO"/>
    <property type="match status" value="1"/>
</dbReference>
<dbReference type="AlphaFoldDB" id="A0A8H3ERJ8"/>
<keyword evidence="7" id="KW-0067">ATP-binding</keyword>
<dbReference type="GO" id="GO:0005737">
    <property type="term" value="C:cytoplasm"/>
    <property type="evidence" value="ECO:0007669"/>
    <property type="project" value="UniProtKB-SubCell"/>
</dbReference>
<dbReference type="PANTHER" id="PTHR19211:SF14">
    <property type="entry name" value="ATP-BINDING CASSETTE SUB-FAMILY F MEMBER 1"/>
    <property type="match status" value="1"/>
</dbReference>
<dbReference type="InterPro" id="IPR017871">
    <property type="entry name" value="ABC_transporter-like_CS"/>
</dbReference>